<feature type="transmembrane region" description="Helical" evidence="7">
    <location>
        <begin position="180"/>
        <end position="201"/>
    </location>
</feature>
<evidence type="ECO:0000256" key="2">
    <source>
        <dbReference type="ARBA" id="ARBA00008335"/>
    </source>
</evidence>
<feature type="transmembrane region" description="Helical" evidence="7">
    <location>
        <begin position="260"/>
        <end position="277"/>
    </location>
</feature>
<feature type="transmembrane region" description="Helical" evidence="7">
    <location>
        <begin position="21"/>
        <end position="49"/>
    </location>
</feature>
<feature type="transmembrane region" description="Helical" evidence="7">
    <location>
        <begin position="310"/>
        <end position="335"/>
    </location>
</feature>
<gene>
    <name evidence="8" type="ORF">BEI61_02249</name>
</gene>
<feature type="transmembrane region" description="Helical" evidence="7">
    <location>
        <begin position="284"/>
        <end position="304"/>
    </location>
</feature>
<feature type="transmembrane region" description="Helical" evidence="7">
    <location>
        <begin position="347"/>
        <end position="369"/>
    </location>
</feature>
<proteinExistence type="inferred from homology"/>
<evidence type="ECO:0000256" key="5">
    <source>
        <dbReference type="ARBA" id="ARBA00022989"/>
    </source>
</evidence>
<feature type="transmembrane region" description="Helical" evidence="7">
    <location>
        <begin position="154"/>
        <end position="174"/>
    </location>
</feature>
<dbReference type="Proteomes" id="UP000094067">
    <property type="component" value="Unassembled WGS sequence"/>
</dbReference>
<dbReference type="EMBL" id="MCGH01000002">
    <property type="protein sequence ID" value="ODM06359.1"/>
    <property type="molecule type" value="Genomic_DNA"/>
</dbReference>
<dbReference type="PANTHER" id="PTHR23514">
    <property type="entry name" value="BYPASS OF STOP CODON PROTEIN 6"/>
    <property type="match status" value="1"/>
</dbReference>
<reference evidence="8 9" key="1">
    <citation type="submission" date="2016-07" db="EMBL/GenBank/DDBJ databases">
        <title>Characterization of isolates of Eisenbergiella tayi derived from blood cultures, using whole genome sequencing.</title>
        <authorList>
            <person name="Burdz T."/>
            <person name="Wiebe D."/>
            <person name="Huynh C."/>
            <person name="Bernard K."/>
        </authorList>
    </citation>
    <scope>NUCLEOTIDE SEQUENCE [LARGE SCALE GENOMIC DNA]</scope>
    <source>
        <strain evidence="8 9">NML 110608</strain>
    </source>
</reference>
<keyword evidence="3" id="KW-0813">Transport</keyword>
<feature type="transmembrane region" description="Helical" evidence="7">
    <location>
        <begin position="55"/>
        <end position="73"/>
    </location>
</feature>
<comment type="caution">
    <text evidence="8">The sequence shown here is derived from an EMBL/GenBank/DDBJ whole genome shotgun (WGS) entry which is preliminary data.</text>
</comment>
<dbReference type="InterPro" id="IPR051788">
    <property type="entry name" value="MFS_Transporter"/>
</dbReference>
<keyword evidence="4 7" id="KW-0812">Transmembrane</keyword>
<feature type="transmembrane region" description="Helical" evidence="7">
    <location>
        <begin position="221"/>
        <end position="240"/>
    </location>
</feature>
<sequence>MENYVVSGKKSVLKSYRHTLYASYLGYITQAIVNNFVPLLFTTFIASYGISLEKITLLVTINFGIQLVVDLLSPRFVDRIGYKTSIIIAHVFAALGLAGLGIFPDLLPDPYVGMLVAIFFYAIGGGLIEVLISPIVEACPFDQKSAAMSLLHSFYCWGHVGVILISTLFFALAGVHNWRILSFIWALVPLLNAVYFCLVPVRSLNEGGDSMSVKELLSGKLFWIFALLMVCAGASEQAMSQWASAFAESGLKVSKTVGDLAGPCMFAVFMGISRAFYAKFSEKINLIVFMTGSGALCVVSYLLASLSPVPVLALVGCGLCGLSVGIMWPGTFSLAAEKCPKGGTAMFAYFALAGDLGCSSGPTLVGMISDAFDGRLTAGLLAAIIFPLLLLAGLRLCKKMTDK</sequence>
<evidence type="ECO:0000256" key="4">
    <source>
        <dbReference type="ARBA" id="ARBA00022692"/>
    </source>
</evidence>
<evidence type="ECO:0000256" key="3">
    <source>
        <dbReference type="ARBA" id="ARBA00022448"/>
    </source>
</evidence>
<evidence type="ECO:0000313" key="9">
    <source>
        <dbReference type="Proteomes" id="UP000094067"/>
    </source>
</evidence>
<dbReference type="InterPro" id="IPR036259">
    <property type="entry name" value="MFS_trans_sf"/>
</dbReference>
<comment type="subcellular location">
    <subcellularLocation>
        <location evidence="1">Cell membrane</location>
        <topology evidence="1">Multi-pass membrane protein</topology>
    </subcellularLocation>
</comment>
<evidence type="ECO:0000256" key="7">
    <source>
        <dbReference type="SAM" id="Phobius"/>
    </source>
</evidence>
<dbReference type="AlphaFoldDB" id="A0A1E3ACL8"/>
<evidence type="ECO:0000256" key="6">
    <source>
        <dbReference type="ARBA" id="ARBA00023136"/>
    </source>
</evidence>
<dbReference type="PATRIC" id="fig|1432052.4.peg.2515"/>
<protein>
    <submittedName>
        <fullName evidence="8">Major Facilitator Superfamily protein</fullName>
    </submittedName>
</protein>
<dbReference type="RefSeq" id="WP_069152331.1">
    <property type="nucleotide sequence ID" value="NZ_DAWDRA010000232.1"/>
</dbReference>
<dbReference type="Pfam" id="PF07690">
    <property type="entry name" value="MFS_1"/>
    <property type="match status" value="1"/>
</dbReference>
<comment type="similarity">
    <text evidence="2">Belongs to the major facilitator superfamily.</text>
</comment>
<dbReference type="PANTHER" id="PTHR23514:SF3">
    <property type="entry name" value="BYPASS OF STOP CODON PROTEIN 6"/>
    <property type="match status" value="1"/>
</dbReference>
<organism evidence="8 9">
    <name type="scientific">Eisenbergiella tayi</name>
    <dbReference type="NCBI Taxonomy" id="1432052"/>
    <lineage>
        <taxon>Bacteria</taxon>
        <taxon>Bacillati</taxon>
        <taxon>Bacillota</taxon>
        <taxon>Clostridia</taxon>
        <taxon>Lachnospirales</taxon>
        <taxon>Lachnospiraceae</taxon>
        <taxon>Eisenbergiella</taxon>
    </lineage>
</organism>
<accession>A0A1E3ACL8</accession>
<keyword evidence="5 7" id="KW-1133">Transmembrane helix</keyword>
<evidence type="ECO:0000256" key="1">
    <source>
        <dbReference type="ARBA" id="ARBA00004651"/>
    </source>
</evidence>
<dbReference type="GO" id="GO:0005886">
    <property type="term" value="C:plasma membrane"/>
    <property type="evidence" value="ECO:0007669"/>
    <property type="project" value="UniProtKB-SubCell"/>
</dbReference>
<feature type="transmembrane region" description="Helical" evidence="7">
    <location>
        <begin position="110"/>
        <end position="133"/>
    </location>
</feature>
<feature type="transmembrane region" description="Helical" evidence="7">
    <location>
        <begin position="375"/>
        <end position="397"/>
    </location>
</feature>
<keyword evidence="6 7" id="KW-0472">Membrane</keyword>
<feature type="transmembrane region" description="Helical" evidence="7">
    <location>
        <begin position="85"/>
        <end position="104"/>
    </location>
</feature>
<evidence type="ECO:0000313" key="8">
    <source>
        <dbReference type="EMBL" id="ODM06359.1"/>
    </source>
</evidence>
<dbReference type="Gene3D" id="1.20.1250.20">
    <property type="entry name" value="MFS general substrate transporter like domains"/>
    <property type="match status" value="2"/>
</dbReference>
<dbReference type="InterPro" id="IPR011701">
    <property type="entry name" value="MFS"/>
</dbReference>
<dbReference type="SUPFAM" id="SSF103473">
    <property type="entry name" value="MFS general substrate transporter"/>
    <property type="match status" value="1"/>
</dbReference>
<dbReference type="GO" id="GO:0022857">
    <property type="term" value="F:transmembrane transporter activity"/>
    <property type="evidence" value="ECO:0007669"/>
    <property type="project" value="InterPro"/>
</dbReference>
<name>A0A1E3ACL8_9FIRM</name>